<keyword evidence="2 7" id="KW-0808">Transferase</keyword>
<keyword evidence="4 7" id="KW-1133">Transmembrane helix</keyword>
<evidence type="ECO:0000256" key="4">
    <source>
        <dbReference type="ARBA" id="ARBA00022989"/>
    </source>
</evidence>
<comment type="subcellular location">
    <subcellularLocation>
        <location evidence="1">Membrane</location>
        <topology evidence="1">Multi-pass membrane protein</topology>
    </subcellularLocation>
</comment>
<proteinExistence type="inferred from homology"/>
<evidence type="ECO:0000259" key="9">
    <source>
        <dbReference type="Pfam" id="PF01529"/>
    </source>
</evidence>
<dbReference type="Pfam" id="PF01529">
    <property type="entry name" value="DHHC"/>
    <property type="match status" value="1"/>
</dbReference>
<protein>
    <recommendedName>
        <fullName evidence="7">Palmitoyltransferase</fullName>
        <ecNumber evidence="7">2.3.1.225</ecNumber>
    </recommendedName>
</protein>
<dbReference type="GO" id="GO:0019706">
    <property type="term" value="F:protein-cysteine S-palmitoyltransferase activity"/>
    <property type="evidence" value="ECO:0007669"/>
    <property type="project" value="UniProtKB-EC"/>
</dbReference>
<evidence type="ECO:0000313" key="10">
    <source>
        <dbReference type="EMBL" id="CAE0235060.1"/>
    </source>
</evidence>
<evidence type="ECO:0000256" key="1">
    <source>
        <dbReference type="ARBA" id="ARBA00004141"/>
    </source>
</evidence>
<keyword evidence="3 7" id="KW-0812">Transmembrane</keyword>
<evidence type="ECO:0000256" key="7">
    <source>
        <dbReference type="RuleBase" id="RU079119"/>
    </source>
</evidence>
<comment type="similarity">
    <text evidence="7">Belongs to the DHHC palmitoyltransferase family.</text>
</comment>
<dbReference type="EMBL" id="HBIA01013586">
    <property type="protein sequence ID" value="CAE0235060.1"/>
    <property type="molecule type" value="Transcribed_RNA"/>
</dbReference>
<comment type="catalytic activity">
    <reaction evidence="7">
        <text>L-cysteinyl-[protein] + hexadecanoyl-CoA = S-hexadecanoyl-L-cysteinyl-[protein] + CoA</text>
        <dbReference type="Rhea" id="RHEA:36683"/>
        <dbReference type="Rhea" id="RHEA-COMP:10131"/>
        <dbReference type="Rhea" id="RHEA-COMP:11032"/>
        <dbReference type="ChEBI" id="CHEBI:29950"/>
        <dbReference type="ChEBI" id="CHEBI:57287"/>
        <dbReference type="ChEBI" id="CHEBI:57379"/>
        <dbReference type="ChEBI" id="CHEBI:74151"/>
        <dbReference type="EC" id="2.3.1.225"/>
    </reaction>
</comment>
<dbReference type="InterPro" id="IPR039859">
    <property type="entry name" value="PFA4/ZDH16/20/ERF2-like"/>
</dbReference>
<feature type="region of interest" description="Disordered" evidence="8">
    <location>
        <begin position="159"/>
        <end position="212"/>
    </location>
</feature>
<dbReference type="PANTHER" id="PTHR12246">
    <property type="entry name" value="PALMITOYLTRANSFERASE ZDHHC16"/>
    <property type="match status" value="1"/>
</dbReference>
<dbReference type="AlphaFoldDB" id="A0A7S3FXS9"/>
<dbReference type="EC" id="2.3.1.225" evidence="7"/>
<comment type="domain">
    <text evidence="7">The DHHC domain is required for palmitoyltransferase activity.</text>
</comment>
<gene>
    <name evidence="10" type="ORF">SRAS04492_LOCUS6867</name>
</gene>
<evidence type="ECO:0000256" key="6">
    <source>
        <dbReference type="ARBA" id="ARBA00023315"/>
    </source>
</evidence>
<evidence type="ECO:0000256" key="3">
    <source>
        <dbReference type="ARBA" id="ARBA00022692"/>
    </source>
</evidence>
<evidence type="ECO:0000256" key="2">
    <source>
        <dbReference type="ARBA" id="ARBA00022679"/>
    </source>
</evidence>
<organism evidence="10">
    <name type="scientific">Strombidium rassoulzadegani</name>
    <dbReference type="NCBI Taxonomy" id="1082188"/>
    <lineage>
        <taxon>Eukaryota</taxon>
        <taxon>Sar</taxon>
        <taxon>Alveolata</taxon>
        <taxon>Ciliophora</taxon>
        <taxon>Intramacronucleata</taxon>
        <taxon>Spirotrichea</taxon>
        <taxon>Oligotrichia</taxon>
        <taxon>Strombidiidae</taxon>
        <taxon>Strombidium</taxon>
    </lineage>
</organism>
<sequence>MDHHCPWVNNCLGMENYRFFLLFLLYLNIGTVYFAITIVSIWNHYVYRDNHRLLSFLLILDVALTLVLLIFNIWNWFLACSGLSTIEFIGQYQNYKRDHYDYSFKTVRDNLYKVFGTQSLLQILSPSLRNTPFTGLEWSFEMKDLGFYENGAAIKLEEEEKLNDPELNDHSNSVQTEGGKAQPETTRDSGRSAPSNADWEGEDEVELAEIKL</sequence>
<name>A0A7S3FXS9_9SPIT</name>
<feature type="transmembrane region" description="Helical" evidence="7">
    <location>
        <begin position="20"/>
        <end position="42"/>
    </location>
</feature>
<dbReference type="PROSITE" id="PS50216">
    <property type="entry name" value="DHHC"/>
    <property type="match status" value="1"/>
</dbReference>
<keyword evidence="5 7" id="KW-0472">Membrane</keyword>
<evidence type="ECO:0000256" key="5">
    <source>
        <dbReference type="ARBA" id="ARBA00023136"/>
    </source>
</evidence>
<evidence type="ECO:0000256" key="8">
    <source>
        <dbReference type="SAM" id="MobiDB-lite"/>
    </source>
</evidence>
<keyword evidence="6 7" id="KW-0012">Acyltransferase</keyword>
<reference evidence="10" key="1">
    <citation type="submission" date="2021-01" db="EMBL/GenBank/DDBJ databases">
        <authorList>
            <person name="Corre E."/>
            <person name="Pelletier E."/>
            <person name="Niang G."/>
            <person name="Scheremetjew M."/>
            <person name="Finn R."/>
            <person name="Kale V."/>
            <person name="Holt S."/>
            <person name="Cochrane G."/>
            <person name="Meng A."/>
            <person name="Brown T."/>
            <person name="Cohen L."/>
        </authorList>
    </citation>
    <scope>NUCLEOTIDE SEQUENCE</scope>
    <source>
        <strain evidence="10">Ras09</strain>
    </source>
</reference>
<feature type="domain" description="Palmitoyltransferase DHHC" evidence="9">
    <location>
        <begin position="1"/>
        <end position="89"/>
    </location>
</feature>
<dbReference type="GO" id="GO:0016020">
    <property type="term" value="C:membrane"/>
    <property type="evidence" value="ECO:0007669"/>
    <property type="project" value="UniProtKB-SubCell"/>
</dbReference>
<dbReference type="InterPro" id="IPR001594">
    <property type="entry name" value="Palmitoyltrfase_DHHC"/>
</dbReference>
<feature type="compositionally biased region" description="Basic and acidic residues" evidence="8">
    <location>
        <begin position="159"/>
        <end position="169"/>
    </location>
</feature>
<feature type="transmembrane region" description="Helical" evidence="7">
    <location>
        <begin position="54"/>
        <end position="77"/>
    </location>
</feature>
<accession>A0A7S3FXS9</accession>
<feature type="compositionally biased region" description="Acidic residues" evidence="8">
    <location>
        <begin position="199"/>
        <end position="212"/>
    </location>
</feature>